<name>A0AAE1JE46_9FABA</name>
<reference evidence="2" key="1">
    <citation type="submission" date="2023-10" db="EMBL/GenBank/DDBJ databases">
        <title>Chromosome-level genome of the transformable northern wattle, Acacia crassicarpa.</title>
        <authorList>
            <person name="Massaro I."/>
            <person name="Sinha N.R."/>
            <person name="Poethig S."/>
            <person name="Leichty A.R."/>
        </authorList>
    </citation>
    <scope>NUCLEOTIDE SEQUENCE</scope>
    <source>
        <strain evidence="2">Acra3RX</strain>
        <tissue evidence="2">Leaf</tissue>
    </source>
</reference>
<gene>
    <name evidence="2" type="ORF">QN277_023702</name>
</gene>
<proteinExistence type="predicted"/>
<dbReference type="EMBL" id="JAWXYG010000007">
    <property type="protein sequence ID" value="KAK4266833.1"/>
    <property type="molecule type" value="Genomic_DNA"/>
</dbReference>
<feature type="region of interest" description="Disordered" evidence="1">
    <location>
        <begin position="79"/>
        <end position="111"/>
    </location>
</feature>
<evidence type="ECO:0000313" key="2">
    <source>
        <dbReference type="EMBL" id="KAK4266833.1"/>
    </source>
</evidence>
<accession>A0AAE1JE46</accession>
<dbReference type="Proteomes" id="UP001293593">
    <property type="component" value="Unassembled WGS sequence"/>
</dbReference>
<dbReference type="PANTHER" id="PTHR36045:SF2">
    <property type="entry name" value="OS04G0558500 PROTEIN"/>
    <property type="match status" value="1"/>
</dbReference>
<evidence type="ECO:0000313" key="3">
    <source>
        <dbReference type="Proteomes" id="UP001293593"/>
    </source>
</evidence>
<feature type="compositionally biased region" description="Basic residues" evidence="1">
    <location>
        <begin position="1"/>
        <end position="11"/>
    </location>
</feature>
<organism evidence="2 3">
    <name type="scientific">Acacia crassicarpa</name>
    <name type="common">northern wattle</name>
    <dbReference type="NCBI Taxonomy" id="499986"/>
    <lineage>
        <taxon>Eukaryota</taxon>
        <taxon>Viridiplantae</taxon>
        <taxon>Streptophyta</taxon>
        <taxon>Embryophyta</taxon>
        <taxon>Tracheophyta</taxon>
        <taxon>Spermatophyta</taxon>
        <taxon>Magnoliopsida</taxon>
        <taxon>eudicotyledons</taxon>
        <taxon>Gunneridae</taxon>
        <taxon>Pentapetalae</taxon>
        <taxon>rosids</taxon>
        <taxon>fabids</taxon>
        <taxon>Fabales</taxon>
        <taxon>Fabaceae</taxon>
        <taxon>Caesalpinioideae</taxon>
        <taxon>mimosoid clade</taxon>
        <taxon>Acacieae</taxon>
        <taxon>Acacia</taxon>
    </lineage>
</organism>
<dbReference type="AlphaFoldDB" id="A0AAE1JE46"/>
<comment type="caution">
    <text evidence="2">The sequence shown here is derived from an EMBL/GenBank/DDBJ whole genome shotgun (WGS) entry which is preliminary data.</text>
</comment>
<feature type="compositionally biased region" description="Basic and acidic residues" evidence="1">
    <location>
        <begin position="102"/>
        <end position="111"/>
    </location>
</feature>
<feature type="region of interest" description="Disordered" evidence="1">
    <location>
        <begin position="1"/>
        <end position="55"/>
    </location>
</feature>
<sequence>MVLRPLPKKRGISHEDAPSSEGGLGDGDEDSGTDELEKLESDVKQMAQEVMERRSTLSEQLKSTLASVLAAQRPLVPEFSDIGHPEAPDSGGSEQGILMRQKLSDVEDPETAKKRQLLKEKMSSNARVMPVVLKRMKDCIARIEKLDSHNAIIHPAFKRRKN</sequence>
<evidence type="ECO:0000256" key="1">
    <source>
        <dbReference type="SAM" id="MobiDB-lite"/>
    </source>
</evidence>
<protein>
    <submittedName>
        <fullName evidence="2">Uncharacterized protein</fullName>
    </submittedName>
</protein>
<keyword evidence="3" id="KW-1185">Reference proteome</keyword>
<dbReference type="PANTHER" id="PTHR36045">
    <property type="entry name" value="OS04G0558500 PROTEIN"/>
    <property type="match status" value="1"/>
</dbReference>